<feature type="compositionally biased region" description="Basic and acidic residues" evidence="1">
    <location>
        <begin position="1533"/>
        <end position="1544"/>
    </location>
</feature>
<feature type="region of interest" description="Disordered" evidence="1">
    <location>
        <begin position="667"/>
        <end position="695"/>
    </location>
</feature>
<feature type="compositionally biased region" description="Pro residues" evidence="1">
    <location>
        <begin position="1666"/>
        <end position="1676"/>
    </location>
</feature>
<name>A0ABD1KRM7_9TELE</name>
<protein>
    <submittedName>
        <fullName evidence="2">Uncharacterized protein</fullName>
    </submittedName>
</protein>
<feature type="compositionally biased region" description="Acidic residues" evidence="1">
    <location>
        <begin position="833"/>
        <end position="848"/>
    </location>
</feature>
<feature type="compositionally biased region" description="Low complexity" evidence="1">
    <location>
        <begin position="347"/>
        <end position="356"/>
    </location>
</feature>
<feature type="compositionally biased region" description="Basic and acidic residues" evidence="1">
    <location>
        <begin position="52"/>
        <end position="62"/>
    </location>
</feature>
<feature type="region of interest" description="Disordered" evidence="1">
    <location>
        <begin position="208"/>
        <end position="479"/>
    </location>
</feature>
<feature type="region of interest" description="Disordered" evidence="1">
    <location>
        <begin position="760"/>
        <end position="900"/>
    </location>
</feature>
<feature type="compositionally biased region" description="Basic and acidic residues" evidence="1">
    <location>
        <begin position="357"/>
        <end position="368"/>
    </location>
</feature>
<feature type="compositionally biased region" description="Polar residues" evidence="1">
    <location>
        <begin position="263"/>
        <end position="281"/>
    </location>
</feature>
<feature type="region of interest" description="Disordered" evidence="1">
    <location>
        <begin position="1516"/>
        <end position="1622"/>
    </location>
</feature>
<feature type="compositionally biased region" description="Acidic residues" evidence="1">
    <location>
        <begin position="1551"/>
        <end position="1570"/>
    </location>
</feature>
<proteinExistence type="predicted"/>
<feature type="region of interest" description="Disordered" evidence="1">
    <location>
        <begin position="1645"/>
        <end position="1698"/>
    </location>
</feature>
<feature type="compositionally biased region" description="Basic and acidic residues" evidence="1">
    <location>
        <begin position="458"/>
        <end position="471"/>
    </location>
</feature>
<feature type="compositionally biased region" description="Acidic residues" evidence="1">
    <location>
        <begin position="773"/>
        <end position="782"/>
    </location>
</feature>
<feature type="compositionally biased region" description="Basic and acidic residues" evidence="1">
    <location>
        <begin position="1463"/>
        <end position="1481"/>
    </location>
</feature>
<feature type="compositionally biased region" description="Acidic residues" evidence="1">
    <location>
        <begin position="1603"/>
        <end position="1613"/>
    </location>
</feature>
<gene>
    <name evidence="2" type="ORF">ACEWY4_003571</name>
</gene>
<keyword evidence="3" id="KW-1185">Reference proteome</keyword>
<feature type="compositionally biased region" description="Basic and acidic residues" evidence="1">
    <location>
        <begin position="113"/>
        <end position="127"/>
    </location>
</feature>
<evidence type="ECO:0000313" key="2">
    <source>
        <dbReference type="EMBL" id="KAL2101810.1"/>
    </source>
</evidence>
<dbReference type="EMBL" id="JBHFQA010000003">
    <property type="protein sequence ID" value="KAL2101810.1"/>
    <property type="molecule type" value="Genomic_DNA"/>
</dbReference>
<feature type="region of interest" description="Disordered" evidence="1">
    <location>
        <begin position="1434"/>
        <end position="1493"/>
    </location>
</feature>
<accession>A0ABD1KRM7</accession>
<feature type="compositionally biased region" description="Basic and acidic residues" evidence="1">
    <location>
        <begin position="1725"/>
        <end position="1736"/>
    </location>
</feature>
<organism evidence="2 3">
    <name type="scientific">Coilia grayii</name>
    <name type="common">Gray's grenadier anchovy</name>
    <dbReference type="NCBI Taxonomy" id="363190"/>
    <lineage>
        <taxon>Eukaryota</taxon>
        <taxon>Metazoa</taxon>
        <taxon>Chordata</taxon>
        <taxon>Craniata</taxon>
        <taxon>Vertebrata</taxon>
        <taxon>Euteleostomi</taxon>
        <taxon>Actinopterygii</taxon>
        <taxon>Neopterygii</taxon>
        <taxon>Teleostei</taxon>
        <taxon>Clupei</taxon>
        <taxon>Clupeiformes</taxon>
        <taxon>Clupeoidei</taxon>
        <taxon>Engraulidae</taxon>
        <taxon>Coilinae</taxon>
        <taxon>Coilia</taxon>
    </lineage>
</organism>
<evidence type="ECO:0000256" key="1">
    <source>
        <dbReference type="SAM" id="MobiDB-lite"/>
    </source>
</evidence>
<feature type="compositionally biased region" description="Polar residues" evidence="1">
    <location>
        <begin position="949"/>
        <end position="961"/>
    </location>
</feature>
<feature type="compositionally biased region" description="Basic and acidic residues" evidence="1">
    <location>
        <begin position="306"/>
        <end position="320"/>
    </location>
</feature>
<feature type="compositionally biased region" description="Basic and acidic residues" evidence="1">
    <location>
        <begin position="414"/>
        <end position="447"/>
    </location>
</feature>
<feature type="region of interest" description="Disordered" evidence="1">
    <location>
        <begin position="949"/>
        <end position="1052"/>
    </location>
</feature>
<feature type="compositionally biased region" description="Basic and acidic residues" evidence="1">
    <location>
        <begin position="236"/>
        <end position="245"/>
    </location>
</feature>
<feature type="compositionally biased region" description="Low complexity" evidence="1">
    <location>
        <begin position="1090"/>
        <end position="1106"/>
    </location>
</feature>
<feature type="region of interest" description="Disordered" evidence="1">
    <location>
        <begin position="1065"/>
        <end position="1131"/>
    </location>
</feature>
<sequence length="1804" mass="199286">MDPDERPFARMGRTFWAAWAYITTSVVRLLRPETNAAPSTDIHPGREEEDVTRETARMKGEEELPETTTSSPVTDAHGHLPTVPWEKCDVVAGRHGEESNVYSVQYSKVSKAGRELAGEEQEAKQDIGAEDDDDDHGEKRQVHSCTIDKGPDSEAMKITISLEEQASRQWSTVGALHDTVDETLKIKTKHLVMNDDCAAGIAKTEGGSEICGSEETHNVARSPKYSQEEEMMEQEVDGRGDKDAPGRSSADPDAERVKAELSMNLTEQQATASHASLTNQEVPVPHEPYPSEPSAHGPLSVITCTQHKEEVHPSAQRLEEPAAASLDECADEEGKRQEADDENDAQASVVSLSSAELVDRRPNLRDQQELTVDLSIGPNTVWYDREEEEEDATGPPGSEKHEGEVKDGATASENEGRVRELQGGEERLVERSSEHSADDKGLFKKTDESEEELDDENDQTKAEMSEGRITEVDDEIAENTEMIKQELVYENDQTKLEEEPSHGHFIDDHLSEHSDCKEVTDLEVEAKTEQVSVHEDDTKEAKHLCEETQVLELEAITEQESVHEDDAEKGNDDKHLCEETQLLETEEVTDQQSVHGDNIDEPVKDKHLCDETEGWRRELETEEESVCAEDKLKPAKHTHLCEETKDWKGHLKVEEREDTVPIKLLSQGTAESAEDEDVCEEAKDSSEENYEGEREERTVEMLQDAAMAGECVTARETTQTFSDMFAEDLLMAGPCTQEMSKNAQETMDVVSEVTDIAKDHAEEEQRGRKAEQSTEEVEGEGGEFDHSKPDSLLTVEVEGEGGEFDHSKPDSLLTVEVEGEAGAEFDHLRPAEESEDEGVSIDHDDSEVQDAHEGWHPKSDSDEEEETDFMEDFTSPVTEGAGDYTSPVMQDAGDFIPPVTEAVGDFTSPVREDAGVSPVMEAVGEFTSPGTEAAGVLLDDGEMEEVASTETGTDASLQRETAGTDFTKDFTSPVTEAAGDFTSPVTEAAGLSLDDGEMEEIKSTETGADASLQKETIGTTTTEEDLNFSSKAKGTQSYAESDPSPDICNDTATGIMANSEYKKKFSLSSNAQDTQLDSQSDTLRESWMESPVVMSKSVPDSKSKPSQQEEAEHEIKRQISKESQPSHEGCGSEIKGLAKVVLTHSKDEDELVDLESELTSNRGKGSDLCDAMMGHSKSVVDPEVELLEVMEEQAKEPEKEMIEVITTADLNMAIETEARELSQSDFDHTARISQQDVLLEHDRSLVERVEADSDLAEETYRTGGAAGEGGNGTVSSSVERVMVIKNDPELDSHSSETNIMAESVHLVQKRQEIMPGEDTPAAPQTQSDAIVQSVRSDEEILTPDTQTLGSNREIPTTDTHTLKSDQQLVAPDTHTLESDRQLVTSDKNTQEPDHRIFTPEIHILESDQQIFTTHINTKWSYQQILTPMAEVREGQQTMASPEEQKTESGSTVEPQPEKNVLSECKRDSEEEIPEDHSEAHTKGIMGTENNEDEELKADGTKMMCEPAEGPREILKDEVENESESVMDSCAETDLERAREERDRTPATWQDSMEEDEGLWEAEDEEEDTGETDVQHMATMEVESREATDTASRSALKRKFESVVQEEEALEDEPDITKPLKNTPEEDFRLQVFSLDFSIQKSRIAVKNPLVRPPTDPRALLNLPSLEPTPRPTPEPQCAPGHREQESPQSHPHKKPLAFGVPMGGVGVMGVKLPGLGAGFPVLRKTHQETKEEEKAESSLPQKSKTEQSQTEGTTEEAHQTQSKPKWTPPKHAIGYGHTPVLFVSVFPGASFSGHLCIGGTQRCN</sequence>
<feature type="compositionally biased region" description="Basic and acidic residues" evidence="1">
    <location>
        <begin position="760"/>
        <end position="772"/>
    </location>
</feature>
<feature type="compositionally biased region" description="Polar residues" evidence="1">
    <location>
        <begin position="1013"/>
        <end position="1039"/>
    </location>
</feature>
<feature type="region of interest" description="Disordered" evidence="1">
    <location>
        <begin position="34"/>
        <end position="81"/>
    </location>
</feature>
<feature type="compositionally biased region" description="Basic and acidic residues" evidence="1">
    <location>
        <begin position="680"/>
        <end position="695"/>
    </location>
</feature>
<feature type="compositionally biased region" description="Acidic residues" evidence="1">
    <location>
        <begin position="861"/>
        <end position="871"/>
    </location>
</feature>
<feature type="compositionally biased region" description="Acidic residues" evidence="1">
    <location>
        <begin position="448"/>
        <end position="457"/>
    </location>
</feature>
<feature type="region of interest" description="Disordered" evidence="1">
    <location>
        <begin position="1724"/>
        <end position="1771"/>
    </location>
</feature>
<dbReference type="Proteomes" id="UP001591681">
    <property type="component" value="Unassembled WGS sequence"/>
</dbReference>
<evidence type="ECO:0000313" key="3">
    <source>
        <dbReference type="Proteomes" id="UP001591681"/>
    </source>
</evidence>
<reference evidence="2 3" key="1">
    <citation type="submission" date="2024-09" db="EMBL/GenBank/DDBJ databases">
        <title>A chromosome-level genome assembly of Gray's grenadier anchovy, Coilia grayii.</title>
        <authorList>
            <person name="Fu Z."/>
        </authorList>
    </citation>
    <scope>NUCLEOTIDE SEQUENCE [LARGE SCALE GENOMIC DNA]</scope>
    <source>
        <strain evidence="2">G4</strain>
        <tissue evidence="2">Muscle</tissue>
    </source>
</reference>
<feature type="compositionally biased region" description="Basic and acidic residues" evidence="1">
    <location>
        <begin position="398"/>
        <end position="407"/>
    </location>
</feature>
<feature type="compositionally biased region" description="Polar residues" evidence="1">
    <location>
        <begin position="1066"/>
        <end position="1081"/>
    </location>
</feature>
<feature type="region of interest" description="Disordered" evidence="1">
    <location>
        <begin position="113"/>
        <end position="144"/>
    </location>
</feature>
<comment type="caution">
    <text evidence="2">The sequence shown here is derived from an EMBL/GenBank/DDBJ whole genome shotgun (WGS) entry which is preliminary data.</text>
</comment>
<feature type="compositionally biased region" description="Basic and acidic residues" evidence="1">
    <location>
        <begin position="849"/>
        <end position="860"/>
    </location>
</feature>